<feature type="non-terminal residue" evidence="1">
    <location>
        <position position="1"/>
    </location>
</feature>
<feature type="non-terminal residue" evidence="1">
    <location>
        <position position="75"/>
    </location>
</feature>
<organism evidence="1 2">
    <name type="scientific">Trifolium medium</name>
    <dbReference type="NCBI Taxonomy" id="97028"/>
    <lineage>
        <taxon>Eukaryota</taxon>
        <taxon>Viridiplantae</taxon>
        <taxon>Streptophyta</taxon>
        <taxon>Embryophyta</taxon>
        <taxon>Tracheophyta</taxon>
        <taxon>Spermatophyta</taxon>
        <taxon>Magnoliopsida</taxon>
        <taxon>eudicotyledons</taxon>
        <taxon>Gunneridae</taxon>
        <taxon>Pentapetalae</taxon>
        <taxon>rosids</taxon>
        <taxon>fabids</taxon>
        <taxon>Fabales</taxon>
        <taxon>Fabaceae</taxon>
        <taxon>Papilionoideae</taxon>
        <taxon>50 kb inversion clade</taxon>
        <taxon>NPAAA clade</taxon>
        <taxon>Hologalegina</taxon>
        <taxon>IRL clade</taxon>
        <taxon>Trifolieae</taxon>
        <taxon>Trifolium</taxon>
    </lineage>
</organism>
<evidence type="ECO:0000313" key="2">
    <source>
        <dbReference type="Proteomes" id="UP000265520"/>
    </source>
</evidence>
<protein>
    <submittedName>
        <fullName evidence="1">Uncharacterized protein</fullName>
    </submittedName>
</protein>
<comment type="caution">
    <text evidence="1">The sequence shown here is derived from an EMBL/GenBank/DDBJ whole genome shotgun (WGS) entry which is preliminary data.</text>
</comment>
<dbReference type="AlphaFoldDB" id="A0A392UVV6"/>
<sequence length="75" mass="8095">TYAVPQLPPHDLLHPLSSGVFDFVEGHTKRLQLHRQVVVAVIGNEEESGDPGAIGVEVNVRLDVELVSADDLTVV</sequence>
<reference evidence="1 2" key="1">
    <citation type="journal article" date="2018" name="Front. Plant Sci.">
        <title>Red Clover (Trifolium pratense) and Zigzag Clover (T. medium) - A Picture of Genomic Similarities and Differences.</title>
        <authorList>
            <person name="Dluhosova J."/>
            <person name="Istvanek J."/>
            <person name="Nedelnik J."/>
            <person name="Repkova J."/>
        </authorList>
    </citation>
    <scope>NUCLEOTIDE SEQUENCE [LARGE SCALE GENOMIC DNA]</scope>
    <source>
        <strain evidence="2">cv. 10/8</strain>
        <tissue evidence="1">Leaf</tissue>
    </source>
</reference>
<evidence type="ECO:0000313" key="1">
    <source>
        <dbReference type="EMBL" id="MCI80146.1"/>
    </source>
</evidence>
<name>A0A392UVV6_9FABA</name>
<dbReference type="EMBL" id="LXQA010988844">
    <property type="protein sequence ID" value="MCI80146.1"/>
    <property type="molecule type" value="Genomic_DNA"/>
</dbReference>
<proteinExistence type="predicted"/>
<dbReference type="Proteomes" id="UP000265520">
    <property type="component" value="Unassembled WGS sequence"/>
</dbReference>
<keyword evidence="2" id="KW-1185">Reference proteome</keyword>
<accession>A0A392UVV6</accession>